<dbReference type="EMBL" id="BK016084">
    <property type="protein sequence ID" value="DAF93356.1"/>
    <property type="molecule type" value="Genomic_DNA"/>
</dbReference>
<evidence type="ECO:0000313" key="1">
    <source>
        <dbReference type="EMBL" id="DAF93356.1"/>
    </source>
</evidence>
<protein>
    <submittedName>
        <fullName evidence="1">Uncharacterized protein</fullName>
    </submittedName>
</protein>
<organism evidence="1">
    <name type="scientific">Podoviridae sp. ctnuR9</name>
    <dbReference type="NCBI Taxonomy" id="2825276"/>
    <lineage>
        <taxon>Viruses</taxon>
        <taxon>Duplodnaviria</taxon>
        <taxon>Heunggongvirae</taxon>
        <taxon>Uroviricota</taxon>
        <taxon>Caudoviricetes</taxon>
    </lineage>
</organism>
<name>A0A8S5UG04_9CAUD</name>
<sequence length="110" mass="12215">MRMATLTQIGLAQIERRLQVEGYVCEIYSHMSSSHGVVYGFVTYTIDDDIKQLVCFDFGYSTLGETECVALACVLRATAEVQAEDFPGPHLDDDDDLAAHCNNGDLYRPC</sequence>
<reference evidence="1" key="1">
    <citation type="journal article" date="2021" name="Proc. Natl. Acad. Sci. U.S.A.">
        <title>A Catalog of Tens of Thousands of Viruses from Human Metagenomes Reveals Hidden Associations with Chronic Diseases.</title>
        <authorList>
            <person name="Tisza M.J."/>
            <person name="Buck C.B."/>
        </authorList>
    </citation>
    <scope>NUCLEOTIDE SEQUENCE</scope>
    <source>
        <strain evidence="1">CtnuR9</strain>
    </source>
</reference>
<accession>A0A8S5UG04</accession>
<proteinExistence type="predicted"/>